<evidence type="ECO:0000259" key="1">
    <source>
        <dbReference type="PROSITE" id="PS51746"/>
    </source>
</evidence>
<feature type="domain" description="PPM-type phosphatase" evidence="1">
    <location>
        <begin position="7"/>
        <end position="237"/>
    </location>
</feature>
<dbReference type="InterPro" id="IPR001932">
    <property type="entry name" value="PPM-type_phosphatase-like_dom"/>
</dbReference>
<dbReference type="SMART" id="SM00332">
    <property type="entry name" value="PP2Cc"/>
    <property type="match status" value="1"/>
</dbReference>
<sequence length="237" mass="24935">MDTSTQTASGATHQGHVRSRNEDAFWIGTTSWVVADGMGGCPSGHLASGQAVRSIARVLEGSEDIEWAMLEAVLTAHTDIERSAKRWPAHAGMGTTAVAAHRNAAGDVGITHVGDSRAYLLAGGQLRRLTTDDNEAADLVARGEITEQGAREHPGQSWLTKALGLQQEVAPFPTIQVLSRPSGRLLLCTDGLTGEVEEHEIETLLSVGSPQESCEALIAAALADGARDNVTVVVVDL</sequence>
<organism evidence="2 3">
    <name type="scientific">Ornithinimicrobium cryptoxanthini</name>
    <dbReference type="NCBI Taxonomy" id="2934161"/>
    <lineage>
        <taxon>Bacteria</taxon>
        <taxon>Bacillati</taxon>
        <taxon>Actinomycetota</taxon>
        <taxon>Actinomycetes</taxon>
        <taxon>Micrococcales</taxon>
        <taxon>Ornithinimicrobiaceae</taxon>
        <taxon>Ornithinimicrobium</taxon>
    </lineage>
</organism>
<dbReference type="Proteomes" id="UP001056535">
    <property type="component" value="Chromosome"/>
</dbReference>
<dbReference type="Gene3D" id="3.60.40.10">
    <property type="entry name" value="PPM-type phosphatase domain"/>
    <property type="match status" value="1"/>
</dbReference>
<dbReference type="SUPFAM" id="SSF81606">
    <property type="entry name" value="PP2C-like"/>
    <property type="match status" value="1"/>
</dbReference>
<dbReference type="InterPro" id="IPR015655">
    <property type="entry name" value="PP2C"/>
</dbReference>
<dbReference type="PROSITE" id="PS51746">
    <property type="entry name" value="PPM_2"/>
    <property type="match status" value="1"/>
</dbReference>
<dbReference type="SMART" id="SM00331">
    <property type="entry name" value="PP2C_SIG"/>
    <property type="match status" value="1"/>
</dbReference>
<reference evidence="2" key="1">
    <citation type="submission" date="2022-06" db="EMBL/GenBank/DDBJ databases">
        <title>Ornithinimicrobium JY.X270.</title>
        <authorList>
            <person name="Huang Y."/>
        </authorList>
    </citation>
    <scope>NUCLEOTIDE SEQUENCE</scope>
    <source>
        <strain evidence="2">JY.X270</strain>
    </source>
</reference>
<dbReference type="RefSeq" id="WP_252619633.1">
    <property type="nucleotide sequence ID" value="NZ_CP099490.1"/>
</dbReference>
<proteinExistence type="predicted"/>
<protein>
    <submittedName>
        <fullName evidence="2">Protein phosphatase 2C domain-containing protein</fullName>
    </submittedName>
</protein>
<name>A0ABY4YEY7_9MICO</name>
<dbReference type="PANTHER" id="PTHR47992">
    <property type="entry name" value="PROTEIN PHOSPHATASE"/>
    <property type="match status" value="1"/>
</dbReference>
<gene>
    <name evidence="2" type="ORF">NF557_11950</name>
</gene>
<dbReference type="EMBL" id="CP099490">
    <property type="protein sequence ID" value="USQ75331.1"/>
    <property type="molecule type" value="Genomic_DNA"/>
</dbReference>
<dbReference type="CDD" id="cd00143">
    <property type="entry name" value="PP2Cc"/>
    <property type="match status" value="1"/>
</dbReference>
<evidence type="ECO:0000313" key="2">
    <source>
        <dbReference type="EMBL" id="USQ75331.1"/>
    </source>
</evidence>
<accession>A0ABY4YEY7</accession>
<dbReference type="Pfam" id="PF13672">
    <property type="entry name" value="PP2C_2"/>
    <property type="match status" value="1"/>
</dbReference>
<keyword evidence="3" id="KW-1185">Reference proteome</keyword>
<dbReference type="InterPro" id="IPR036457">
    <property type="entry name" value="PPM-type-like_dom_sf"/>
</dbReference>
<evidence type="ECO:0000313" key="3">
    <source>
        <dbReference type="Proteomes" id="UP001056535"/>
    </source>
</evidence>